<reference evidence="11" key="2">
    <citation type="submission" date="2010-04" db="EMBL/GenBank/DDBJ databases">
        <authorList>
            <person name="Buell R."/>
            <person name="Hamilton J."/>
            <person name="Hostetler J."/>
        </authorList>
    </citation>
    <scope>NUCLEOTIDE SEQUENCE [LARGE SCALE GENOMIC DNA]</scope>
    <source>
        <strain evidence="11">DAOM:BR144</strain>
    </source>
</reference>
<dbReference type="Proteomes" id="UP000019132">
    <property type="component" value="Unassembled WGS sequence"/>
</dbReference>
<dbReference type="InParanoid" id="K3X1B0"/>
<feature type="signal peptide" evidence="8">
    <location>
        <begin position="1"/>
        <end position="26"/>
    </location>
</feature>
<dbReference type="GO" id="GO:0016020">
    <property type="term" value="C:membrane"/>
    <property type="evidence" value="ECO:0007669"/>
    <property type="project" value="UniProtKB-SubCell"/>
</dbReference>
<dbReference type="PANTHER" id="PTHR22811">
    <property type="entry name" value="TRANSMEMBRANE EMP24 DOMAIN-CONTAINING PROTEIN"/>
    <property type="match status" value="1"/>
</dbReference>
<proteinExistence type="inferred from homology"/>
<dbReference type="eggNOG" id="ENOG502QTY5">
    <property type="taxonomic scope" value="Eukaryota"/>
</dbReference>
<evidence type="ECO:0000256" key="2">
    <source>
        <dbReference type="ARBA" id="ARBA00007104"/>
    </source>
</evidence>
<dbReference type="VEuPathDB" id="FungiDB:PYU1_G010985"/>
<dbReference type="HOGENOM" id="CLU_064000_0_0_1"/>
<feature type="chain" id="PRO_5003868323" description="GOLD domain-containing protein" evidence="8">
    <location>
        <begin position="27"/>
        <end position="374"/>
    </location>
</feature>
<comment type="subcellular location">
    <subcellularLocation>
        <location evidence="1">Membrane</location>
        <topology evidence="1">Single-pass type I membrane protein</topology>
    </subcellularLocation>
</comment>
<dbReference type="Pfam" id="PF01105">
    <property type="entry name" value="EMP24_GP25L"/>
    <property type="match status" value="2"/>
</dbReference>
<evidence type="ECO:0000256" key="6">
    <source>
        <dbReference type="ARBA" id="ARBA00023136"/>
    </source>
</evidence>
<dbReference type="EMBL" id="GL376590">
    <property type="status" value="NOT_ANNOTATED_CDS"/>
    <property type="molecule type" value="Genomic_DNA"/>
</dbReference>
<keyword evidence="4 8" id="KW-0732">Signal</keyword>
<sequence>MATNLRSMAMALVLMMAATMAPAVTAYSGARFTFSLDTRFEECFMEEVDARTSGSKLLFRFGVIDPSSFDVMDVVVKTPSLKTVQSWNRTQSDHLSTTVRESGLYHLCFKKLGGSSQDFNVFYSFDFISTGSVSLVLYPNVAATVSKSDPDETIYTAMTLTTTKGEATSLGITEFDLQGVSASLIHPNTRVQLLLSVDSVSKEKVDIAVGIYDKQLQYPLSWNSLGNFVKGEYKERVMDNAVTEMGSHLTFDITELFASRVNAQRETLNFVIYTHEDAEASVFGMSYVTPDYYPQIVVEDLGLDLMREVAYFKETVFTLRGDITYILHKERGSRNAAESANSRVKWLSLLTNIVLIGIAFAQVVYIRSMLESSY</sequence>
<feature type="domain" description="GOLD" evidence="9">
    <location>
        <begin position="41"/>
        <end position="127"/>
    </location>
</feature>
<evidence type="ECO:0000256" key="5">
    <source>
        <dbReference type="ARBA" id="ARBA00022989"/>
    </source>
</evidence>
<evidence type="ECO:0000259" key="9">
    <source>
        <dbReference type="PROSITE" id="PS50866"/>
    </source>
</evidence>
<keyword evidence="5 7" id="KW-1133">Transmembrane helix</keyword>
<evidence type="ECO:0000256" key="7">
    <source>
        <dbReference type="SAM" id="Phobius"/>
    </source>
</evidence>
<dbReference type="InterPro" id="IPR009038">
    <property type="entry name" value="GOLD_dom"/>
</dbReference>
<evidence type="ECO:0000313" key="11">
    <source>
        <dbReference type="Proteomes" id="UP000019132"/>
    </source>
</evidence>
<reference evidence="10" key="3">
    <citation type="submission" date="2015-02" db="UniProtKB">
        <authorList>
            <consortium name="EnsemblProtists"/>
        </authorList>
    </citation>
    <scope>IDENTIFICATION</scope>
    <source>
        <strain evidence="10">DAOM BR144</strain>
    </source>
</reference>
<dbReference type="AlphaFoldDB" id="K3X1B0"/>
<protein>
    <recommendedName>
        <fullName evidence="9">GOLD domain-containing protein</fullName>
    </recommendedName>
</protein>
<accession>K3X1B0</accession>
<organism evidence="10 11">
    <name type="scientific">Globisporangium ultimum (strain ATCC 200006 / CBS 805.95 / DAOM BR144)</name>
    <name type="common">Pythium ultimum</name>
    <dbReference type="NCBI Taxonomy" id="431595"/>
    <lineage>
        <taxon>Eukaryota</taxon>
        <taxon>Sar</taxon>
        <taxon>Stramenopiles</taxon>
        <taxon>Oomycota</taxon>
        <taxon>Peronosporomycetes</taxon>
        <taxon>Pythiales</taxon>
        <taxon>Pythiaceae</taxon>
        <taxon>Globisporangium</taxon>
    </lineage>
</organism>
<name>K3X1B0_GLOUD</name>
<dbReference type="STRING" id="431595.K3X1B0"/>
<reference evidence="11" key="1">
    <citation type="journal article" date="2010" name="Genome Biol.">
        <title>Genome sequence of the necrotrophic plant pathogen Pythium ultimum reveals original pathogenicity mechanisms and effector repertoire.</title>
        <authorList>
            <person name="Levesque C.A."/>
            <person name="Brouwer H."/>
            <person name="Cano L."/>
            <person name="Hamilton J.P."/>
            <person name="Holt C."/>
            <person name="Huitema E."/>
            <person name="Raffaele S."/>
            <person name="Robideau G.P."/>
            <person name="Thines M."/>
            <person name="Win J."/>
            <person name="Zerillo M.M."/>
            <person name="Beakes G.W."/>
            <person name="Boore J.L."/>
            <person name="Busam D."/>
            <person name="Dumas B."/>
            <person name="Ferriera S."/>
            <person name="Fuerstenberg S.I."/>
            <person name="Gachon C.M."/>
            <person name="Gaulin E."/>
            <person name="Govers F."/>
            <person name="Grenville-Briggs L."/>
            <person name="Horner N."/>
            <person name="Hostetler J."/>
            <person name="Jiang R.H."/>
            <person name="Johnson J."/>
            <person name="Krajaejun T."/>
            <person name="Lin H."/>
            <person name="Meijer H.J."/>
            <person name="Moore B."/>
            <person name="Morris P."/>
            <person name="Phuntmart V."/>
            <person name="Puiu D."/>
            <person name="Shetty J."/>
            <person name="Stajich J.E."/>
            <person name="Tripathy S."/>
            <person name="Wawra S."/>
            <person name="van West P."/>
            <person name="Whitty B.R."/>
            <person name="Coutinho P.M."/>
            <person name="Henrissat B."/>
            <person name="Martin F."/>
            <person name="Thomas P.D."/>
            <person name="Tyler B.M."/>
            <person name="De Vries R.P."/>
            <person name="Kamoun S."/>
            <person name="Yandell M."/>
            <person name="Tisserat N."/>
            <person name="Buell C.R."/>
        </authorList>
    </citation>
    <scope>NUCLEOTIDE SEQUENCE</scope>
    <source>
        <strain evidence="11">DAOM:BR144</strain>
    </source>
</reference>
<evidence type="ECO:0000256" key="1">
    <source>
        <dbReference type="ARBA" id="ARBA00004479"/>
    </source>
</evidence>
<keyword evidence="3 7" id="KW-0812">Transmembrane</keyword>
<dbReference type="SMART" id="SM01190">
    <property type="entry name" value="EMP24_GP25L"/>
    <property type="match status" value="1"/>
</dbReference>
<dbReference type="EnsemblProtists" id="PYU1_T011009">
    <property type="protein sequence ID" value="PYU1_T011009"/>
    <property type="gene ID" value="PYU1_G010985"/>
</dbReference>
<evidence type="ECO:0000313" key="10">
    <source>
        <dbReference type="EnsemblProtists" id="PYU1_T011009"/>
    </source>
</evidence>
<comment type="similarity">
    <text evidence="2">Belongs to the EMP24/GP25L family.</text>
</comment>
<dbReference type="InterPro" id="IPR015720">
    <property type="entry name" value="Emp24-like"/>
</dbReference>
<dbReference type="OMA" id="SWESMEH"/>
<evidence type="ECO:0000256" key="4">
    <source>
        <dbReference type="ARBA" id="ARBA00022729"/>
    </source>
</evidence>
<keyword evidence="6 7" id="KW-0472">Membrane</keyword>
<keyword evidence="11" id="KW-1185">Reference proteome</keyword>
<feature type="transmembrane region" description="Helical" evidence="7">
    <location>
        <begin position="346"/>
        <end position="366"/>
    </location>
</feature>
<evidence type="ECO:0000256" key="3">
    <source>
        <dbReference type="ARBA" id="ARBA00022692"/>
    </source>
</evidence>
<evidence type="ECO:0000256" key="8">
    <source>
        <dbReference type="SAM" id="SignalP"/>
    </source>
</evidence>
<dbReference type="PROSITE" id="PS50866">
    <property type="entry name" value="GOLD"/>
    <property type="match status" value="1"/>
</dbReference>